<name>A0ABS0RTH1_9ACTN</name>
<feature type="non-terminal residue" evidence="2">
    <location>
        <position position="69"/>
    </location>
</feature>
<dbReference type="Proteomes" id="UP000638849">
    <property type="component" value="Unassembled WGS sequence"/>
</dbReference>
<evidence type="ECO:0000256" key="1">
    <source>
        <dbReference type="SAM" id="MobiDB-lite"/>
    </source>
</evidence>
<keyword evidence="3" id="KW-1185">Reference proteome</keyword>
<dbReference type="RefSeq" id="WP_198282560.1">
    <property type="nucleotide sequence ID" value="NZ_JAEEAQ010001299.1"/>
</dbReference>
<dbReference type="EMBL" id="JAEEAQ010001299">
    <property type="protein sequence ID" value="MBI0320215.1"/>
    <property type="molecule type" value="Genomic_DNA"/>
</dbReference>
<feature type="region of interest" description="Disordered" evidence="1">
    <location>
        <begin position="1"/>
        <end position="43"/>
    </location>
</feature>
<organism evidence="2 3">
    <name type="scientific">Streptomyces javensis</name>
    <dbReference type="NCBI Taxonomy" id="114698"/>
    <lineage>
        <taxon>Bacteria</taxon>
        <taxon>Bacillati</taxon>
        <taxon>Actinomycetota</taxon>
        <taxon>Actinomycetes</taxon>
        <taxon>Kitasatosporales</taxon>
        <taxon>Streptomycetaceae</taxon>
        <taxon>Streptomyces</taxon>
        <taxon>Streptomyces violaceusniger group</taxon>
    </lineage>
</organism>
<evidence type="ECO:0000313" key="2">
    <source>
        <dbReference type="EMBL" id="MBI0320215.1"/>
    </source>
</evidence>
<gene>
    <name evidence="2" type="ORF">JBF12_46205</name>
</gene>
<protein>
    <submittedName>
        <fullName evidence="2">Uncharacterized protein</fullName>
    </submittedName>
</protein>
<comment type="caution">
    <text evidence="2">The sequence shown here is derived from an EMBL/GenBank/DDBJ whole genome shotgun (WGS) entry which is preliminary data.</text>
</comment>
<feature type="compositionally biased region" description="Basic and acidic residues" evidence="1">
    <location>
        <begin position="24"/>
        <end position="43"/>
    </location>
</feature>
<proteinExistence type="predicted"/>
<accession>A0ABS0RTH1</accession>
<reference evidence="2 3" key="1">
    <citation type="submission" date="2020-12" db="EMBL/GenBank/DDBJ databases">
        <authorList>
            <person name="Kusuma A.B."/>
            <person name="Nouioui I."/>
            <person name="Goodfellow M."/>
        </authorList>
    </citation>
    <scope>NUCLEOTIDE SEQUENCE [LARGE SCALE GENOMIC DNA]</scope>
    <source>
        <strain evidence="2 3">DSM 41764</strain>
    </source>
</reference>
<sequence length="69" mass="7201">MPADTGHGDGGPQDRVPRGGGPRDGGHGDRGRGVPRTLAEELRTRPDDALAALLRARPDLLSPVPNDLT</sequence>
<evidence type="ECO:0000313" key="3">
    <source>
        <dbReference type="Proteomes" id="UP000638849"/>
    </source>
</evidence>